<comment type="caution">
    <text evidence="1">The sequence shown here is derived from an EMBL/GenBank/DDBJ whole genome shotgun (WGS) entry which is preliminary data.</text>
</comment>
<evidence type="ECO:0000313" key="2">
    <source>
        <dbReference type="Proteomes" id="UP000784294"/>
    </source>
</evidence>
<organism evidence="1 2">
    <name type="scientific">Protopolystoma xenopodis</name>
    <dbReference type="NCBI Taxonomy" id="117903"/>
    <lineage>
        <taxon>Eukaryota</taxon>
        <taxon>Metazoa</taxon>
        <taxon>Spiralia</taxon>
        <taxon>Lophotrochozoa</taxon>
        <taxon>Platyhelminthes</taxon>
        <taxon>Monogenea</taxon>
        <taxon>Polyopisthocotylea</taxon>
        <taxon>Polystomatidea</taxon>
        <taxon>Polystomatidae</taxon>
        <taxon>Protopolystoma</taxon>
    </lineage>
</organism>
<accession>A0A3S5CVB4</accession>
<dbReference type="AlphaFoldDB" id="A0A3S5CVB4"/>
<name>A0A3S5CVB4_9PLAT</name>
<gene>
    <name evidence="1" type="ORF">PXEA_LOCUS35381</name>
</gene>
<keyword evidence="2" id="KW-1185">Reference proteome</keyword>
<evidence type="ECO:0000313" key="1">
    <source>
        <dbReference type="EMBL" id="VEL41941.1"/>
    </source>
</evidence>
<reference evidence="1" key="1">
    <citation type="submission" date="2018-11" db="EMBL/GenBank/DDBJ databases">
        <authorList>
            <consortium name="Pathogen Informatics"/>
        </authorList>
    </citation>
    <scope>NUCLEOTIDE SEQUENCE</scope>
</reference>
<dbReference type="EMBL" id="CAAALY010271796">
    <property type="protein sequence ID" value="VEL41941.1"/>
    <property type="molecule type" value="Genomic_DNA"/>
</dbReference>
<sequence>MRFYNTSKTEQVFRVDTYDLQNWVVVSLTCGNGDRVFIQNAPEQEGFYVDIVVCAGLKVIPSSRVVDWLEIDSTNISSIGAGRQSSDIAVNLTLDQGPSYLDEGIVSFYQLQS</sequence>
<protein>
    <submittedName>
        <fullName evidence="1">Uncharacterized protein</fullName>
    </submittedName>
</protein>
<proteinExistence type="predicted"/>
<dbReference type="Proteomes" id="UP000784294">
    <property type="component" value="Unassembled WGS sequence"/>
</dbReference>